<dbReference type="EMBL" id="PENH01000002">
    <property type="protein sequence ID" value="PJI24213.1"/>
    <property type="molecule type" value="Genomic_DNA"/>
</dbReference>
<protein>
    <submittedName>
        <fullName evidence="1">Uncharacterized protein</fullName>
    </submittedName>
</protein>
<organism evidence="1 2">
    <name type="scientific">Prevotella intermedia</name>
    <dbReference type="NCBI Taxonomy" id="28131"/>
    <lineage>
        <taxon>Bacteria</taxon>
        <taxon>Pseudomonadati</taxon>
        <taxon>Bacteroidota</taxon>
        <taxon>Bacteroidia</taxon>
        <taxon>Bacteroidales</taxon>
        <taxon>Prevotellaceae</taxon>
        <taxon>Prevotella</taxon>
    </lineage>
</organism>
<evidence type="ECO:0000313" key="2">
    <source>
        <dbReference type="Proteomes" id="UP000231201"/>
    </source>
</evidence>
<accession>A0A2M8TJV0</accession>
<name>A0A2M8TJV0_PREIN</name>
<comment type="caution">
    <text evidence="1">The sequence shown here is derived from an EMBL/GenBank/DDBJ whole genome shotgun (WGS) entry which is preliminary data.</text>
</comment>
<reference evidence="1 2" key="1">
    <citation type="submission" date="2017-11" db="EMBL/GenBank/DDBJ databases">
        <title>Genome sequencing of Prevotella intermedia KCOM 2833.</title>
        <authorList>
            <person name="Kook J.-K."/>
            <person name="Park S.-N."/>
            <person name="Lim Y.K."/>
        </authorList>
    </citation>
    <scope>NUCLEOTIDE SEQUENCE [LARGE SCALE GENOMIC DNA]</scope>
    <source>
        <strain evidence="1 2">KCOM 2833</strain>
    </source>
</reference>
<dbReference type="Proteomes" id="UP000231201">
    <property type="component" value="Unassembled WGS sequence"/>
</dbReference>
<sequence length="122" mass="13524">MMILTKGRCDPPFLSQLGFGEGVRGWWVGVLGFLYTLELVGEGGLVAVEIGALDFLGVLELGVEGIFVVGASRCHRGSRWARVGFGKGFGGYMRFRGFSRNMRSKFKTSINIQKFNSADWYM</sequence>
<gene>
    <name evidence="1" type="ORF">CTM59_08735</name>
</gene>
<evidence type="ECO:0000313" key="1">
    <source>
        <dbReference type="EMBL" id="PJI24213.1"/>
    </source>
</evidence>
<dbReference type="AlphaFoldDB" id="A0A2M8TJV0"/>
<proteinExistence type="predicted"/>